<evidence type="ECO:0000313" key="2">
    <source>
        <dbReference type="EMBL" id="GBO82690.1"/>
    </source>
</evidence>
<dbReference type="InterPro" id="IPR032608">
    <property type="entry name" value="DUF4892"/>
</dbReference>
<accession>A0A5M3PIG2</accession>
<reference evidence="2 3" key="1">
    <citation type="journal article" date="2019" name="J. Gen. Appl. Microbiol.">
        <title>Aerobic degradation of cis-dichloroethene by the marine bacterium Marinobacter salsuginis strain 5N-3.</title>
        <authorList>
            <person name="Inoue Y."/>
            <person name="Fukunaga Y."/>
            <person name="Katsumata H."/>
            <person name="Ohji S."/>
            <person name="Hosoyama A."/>
            <person name="Mori K."/>
            <person name="Ando K."/>
        </authorList>
    </citation>
    <scope>NUCLEOTIDE SEQUENCE [LARGE SCALE GENOMIC DNA]</scope>
    <source>
        <strain evidence="2 3">5N-3</strain>
    </source>
</reference>
<evidence type="ECO:0008006" key="4">
    <source>
        <dbReference type="Google" id="ProtNLM"/>
    </source>
</evidence>
<gene>
    <name evidence="2" type="ORF">MS5N3_01410</name>
</gene>
<dbReference type="EMBL" id="BGZH01000001">
    <property type="protein sequence ID" value="GBO82690.1"/>
    <property type="molecule type" value="Genomic_DNA"/>
</dbReference>
<dbReference type="AlphaFoldDB" id="A0A5M3PIG2"/>
<comment type="caution">
    <text evidence="2">The sequence shown here is derived from an EMBL/GenBank/DDBJ whole genome shotgun (WGS) entry which is preliminary data.</text>
</comment>
<evidence type="ECO:0000313" key="3">
    <source>
        <dbReference type="Proteomes" id="UP000340077"/>
    </source>
</evidence>
<keyword evidence="3" id="KW-1185">Reference proteome</keyword>
<feature type="chain" id="PRO_5024427483" description="DUF4892 domain-containing protein" evidence="1">
    <location>
        <begin position="26"/>
        <end position="300"/>
    </location>
</feature>
<dbReference type="Pfam" id="PF16234">
    <property type="entry name" value="DUF4892"/>
    <property type="match status" value="1"/>
</dbReference>
<evidence type="ECO:0000256" key="1">
    <source>
        <dbReference type="SAM" id="SignalP"/>
    </source>
</evidence>
<feature type="signal peptide" evidence="1">
    <location>
        <begin position="1"/>
        <end position="25"/>
    </location>
</feature>
<proteinExistence type="predicted"/>
<keyword evidence="1" id="KW-0732">Signal</keyword>
<protein>
    <recommendedName>
        <fullName evidence="4">DUF4892 domain-containing protein</fullName>
    </recommendedName>
</protein>
<sequence>MLKLLFKRFLVLTLGFLAFSTVSQAAPEDMPEAYPHSTLEGTVRIQSSGHLVLFSPVREINNEIRSESLARLPVTGEGRLYRIARDSSREEARDHYLGLLRQRNAQILFECSSIRCGRSNVWANQIFNQAVLYGRDATQDYLVAGTVAEDGARWLTLVYTVTRGNLREYVWVEHLKVESGATIPGFGSGTSRVEGPIIVPWQGGMTYRFDWQATDRRRVTDLAREEGTVVVLVGYSVLETDESFAESMERARLATESLAEVLSKTGVSRDQQEIIVVGPAGVFSNPDRQGDRVEVIVITR</sequence>
<dbReference type="Proteomes" id="UP000340077">
    <property type="component" value="Unassembled WGS sequence"/>
</dbReference>
<organism evidence="2 3">
    <name type="scientific">Marinobacter salsuginis</name>
    <dbReference type="NCBI Taxonomy" id="418719"/>
    <lineage>
        <taxon>Bacteria</taxon>
        <taxon>Pseudomonadati</taxon>
        <taxon>Pseudomonadota</taxon>
        <taxon>Gammaproteobacteria</taxon>
        <taxon>Pseudomonadales</taxon>
        <taxon>Marinobacteraceae</taxon>
        <taxon>Marinobacter</taxon>
    </lineage>
</organism>
<name>A0A5M3PIG2_9GAMM</name>